<dbReference type="Gramene" id="evm.model.07.1517">
    <property type="protein sequence ID" value="cds.evm.model.07.1517"/>
    <property type="gene ID" value="evm.TU.07.1517"/>
</dbReference>
<dbReference type="EnsemblPlants" id="evm.model.07.1517">
    <property type="protein sequence ID" value="cds.evm.model.07.1517"/>
    <property type="gene ID" value="evm.TU.07.1517"/>
</dbReference>
<reference evidence="2" key="2">
    <citation type="submission" date="2021-03" db="UniProtKB">
        <authorList>
            <consortium name="EnsemblPlants"/>
        </authorList>
    </citation>
    <scope>IDENTIFICATION</scope>
</reference>
<feature type="compositionally biased region" description="Basic and acidic residues" evidence="1">
    <location>
        <begin position="90"/>
        <end position="99"/>
    </location>
</feature>
<dbReference type="EMBL" id="UZAU01000669">
    <property type="status" value="NOT_ANNOTATED_CDS"/>
    <property type="molecule type" value="Genomic_DNA"/>
</dbReference>
<feature type="compositionally biased region" description="Basic and acidic residues" evidence="1">
    <location>
        <begin position="51"/>
        <end position="61"/>
    </location>
</feature>
<feature type="region of interest" description="Disordered" evidence="1">
    <location>
        <begin position="1"/>
        <end position="127"/>
    </location>
</feature>
<dbReference type="AlphaFoldDB" id="A0A803Q2Y1"/>
<reference evidence="2" key="1">
    <citation type="submission" date="2018-11" db="EMBL/GenBank/DDBJ databases">
        <authorList>
            <person name="Grassa J C."/>
        </authorList>
    </citation>
    <scope>NUCLEOTIDE SEQUENCE [LARGE SCALE GENOMIC DNA]</scope>
</reference>
<protein>
    <submittedName>
        <fullName evidence="2">Uncharacterized protein</fullName>
    </submittedName>
</protein>
<name>A0A803Q2Y1_CANSA</name>
<proteinExistence type="predicted"/>
<keyword evidence="3" id="KW-1185">Reference proteome</keyword>
<dbReference type="Proteomes" id="UP000596661">
    <property type="component" value="Chromosome 7"/>
</dbReference>
<evidence type="ECO:0000313" key="2">
    <source>
        <dbReference type="EnsemblPlants" id="cds.evm.model.07.1517"/>
    </source>
</evidence>
<accession>A0A803Q2Y1</accession>
<feature type="compositionally biased region" description="Basic and acidic residues" evidence="1">
    <location>
        <begin position="12"/>
        <end position="30"/>
    </location>
</feature>
<organism evidence="2 3">
    <name type="scientific">Cannabis sativa</name>
    <name type="common">Hemp</name>
    <name type="synonym">Marijuana</name>
    <dbReference type="NCBI Taxonomy" id="3483"/>
    <lineage>
        <taxon>Eukaryota</taxon>
        <taxon>Viridiplantae</taxon>
        <taxon>Streptophyta</taxon>
        <taxon>Embryophyta</taxon>
        <taxon>Tracheophyta</taxon>
        <taxon>Spermatophyta</taxon>
        <taxon>Magnoliopsida</taxon>
        <taxon>eudicotyledons</taxon>
        <taxon>Gunneridae</taxon>
        <taxon>Pentapetalae</taxon>
        <taxon>rosids</taxon>
        <taxon>fabids</taxon>
        <taxon>Rosales</taxon>
        <taxon>Cannabaceae</taxon>
        <taxon>Cannabis</taxon>
    </lineage>
</organism>
<sequence>MVLKRNTSRPPHQLDAHKHPKGEDVASRVDAEEEDDTNDPEAKRAKPKNARSNENHEKDDGNAGIHLYPAVVPPVHEKVGEKSSQPAENQRQKDREPSRISRTCYPPTGSTRISRRKKGDDSKSDCEDQELCARNVLEVELPKNFKMPEMTLYIGDIDPGPFEHDEGVWEVSQLPTQRPHLMDQPITFNEEDALTMHSPHHDLLVIETPITNKIVAQILVDNGSSFATHAARVGTVRGNQGEARKCYNLATKQIVLMVQLNEERNPMGMKDELDP</sequence>
<evidence type="ECO:0000256" key="1">
    <source>
        <dbReference type="SAM" id="MobiDB-lite"/>
    </source>
</evidence>
<evidence type="ECO:0000313" key="3">
    <source>
        <dbReference type="Proteomes" id="UP000596661"/>
    </source>
</evidence>